<keyword evidence="4 9" id="KW-0812">Transmembrane</keyword>
<evidence type="ECO:0000313" key="11">
    <source>
        <dbReference type="Proteomes" id="UP000798602"/>
    </source>
</evidence>
<feature type="transmembrane region" description="Helical" evidence="9">
    <location>
        <begin position="39"/>
        <end position="62"/>
    </location>
</feature>
<evidence type="ECO:0000256" key="9">
    <source>
        <dbReference type="SAM" id="Phobius"/>
    </source>
</evidence>
<organism evidence="10 11">
    <name type="scientific">Flavobacterium ichthyis</name>
    <dbReference type="NCBI Taxonomy" id="2698827"/>
    <lineage>
        <taxon>Bacteria</taxon>
        <taxon>Pseudomonadati</taxon>
        <taxon>Bacteroidota</taxon>
        <taxon>Flavobacteriia</taxon>
        <taxon>Flavobacteriales</taxon>
        <taxon>Flavobacteriaceae</taxon>
        <taxon>Flavobacterium</taxon>
    </lineage>
</organism>
<protein>
    <recommendedName>
        <fullName evidence="12">Bestrophin</fullName>
    </recommendedName>
</protein>
<name>A0ABW9Z7T2_9FLAO</name>
<evidence type="ECO:0000256" key="7">
    <source>
        <dbReference type="ARBA" id="ARBA00023136"/>
    </source>
</evidence>
<accession>A0ABW9Z7T2</accession>
<keyword evidence="11" id="KW-1185">Reference proteome</keyword>
<evidence type="ECO:0000313" key="10">
    <source>
        <dbReference type="EMBL" id="NBL64923.1"/>
    </source>
</evidence>
<evidence type="ECO:0000256" key="4">
    <source>
        <dbReference type="ARBA" id="ARBA00022692"/>
    </source>
</evidence>
<evidence type="ECO:0000256" key="3">
    <source>
        <dbReference type="ARBA" id="ARBA00022475"/>
    </source>
</evidence>
<dbReference type="InterPro" id="IPR044669">
    <property type="entry name" value="YneE/VCCN1/2-like"/>
</dbReference>
<keyword evidence="7 9" id="KW-0472">Membrane</keyword>
<gene>
    <name evidence="10" type="ORF">GV828_06890</name>
</gene>
<dbReference type="PANTHER" id="PTHR33281">
    <property type="entry name" value="UPF0187 PROTEIN YNEE"/>
    <property type="match status" value="1"/>
</dbReference>
<dbReference type="PANTHER" id="PTHR33281:SF19">
    <property type="entry name" value="VOLTAGE-DEPENDENT ANION CHANNEL-FORMING PROTEIN YNEE"/>
    <property type="match status" value="1"/>
</dbReference>
<keyword evidence="6" id="KW-0406">Ion transport</keyword>
<feature type="transmembrane region" description="Helical" evidence="9">
    <location>
        <begin position="12"/>
        <end position="33"/>
    </location>
</feature>
<dbReference type="Proteomes" id="UP000798602">
    <property type="component" value="Unassembled WGS sequence"/>
</dbReference>
<sequence length="319" mass="37501">MIVSRKLNWKHIIYYTRFKLLYFILLSVAVYVLHAKFNLSFLSIPFNGVATLSTALAIYLGFKNNNAYDRWWEARKIWGLLVNFSRVWAREVITMITPKNPEDYLKTIELQNRLLYRHIAFVHALRVFLRQRKEYNDNNVREIIEVSNGYADIKKFISEEEYAEFLTKQNPPNFLMKLQGDDIKEAVEKGWITDYRFVKLSETLGEFQNHQGMSERIKNTPLPRPYSFFSRVFVTIHGTLIPFAFIEELGWINIPLSVLINFVFLALDYVGERTEDPFENRMDDVSLTSISLTIEENIKEMYGDEDLPIKPKANLGVIM</sequence>
<dbReference type="RefSeq" id="WP_166536752.1">
    <property type="nucleotide sequence ID" value="NZ_JAABLM010000007.1"/>
</dbReference>
<dbReference type="EMBL" id="JAABLM010000007">
    <property type="protein sequence ID" value="NBL64923.1"/>
    <property type="molecule type" value="Genomic_DNA"/>
</dbReference>
<evidence type="ECO:0000256" key="1">
    <source>
        <dbReference type="ARBA" id="ARBA00004651"/>
    </source>
</evidence>
<keyword evidence="5 9" id="KW-1133">Transmembrane helix</keyword>
<keyword evidence="2" id="KW-0813">Transport</keyword>
<comment type="subcellular location">
    <subcellularLocation>
        <location evidence="1">Cell membrane</location>
        <topology evidence="1">Multi-pass membrane protein</topology>
    </subcellularLocation>
</comment>
<reference evidence="11" key="1">
    <citation type="submission" date="2020-01" db="EMBL/GenBank/DDBJ databases">
        <title>Sphingomonas sp. strain CSW-10.</title>
        <authorList>
            <person name="Chen W.-M."/>
        </authorList>
    </citation>
    <scope>NUCLEOTIDE SEQUENCE [LARGE SCALE GENOMIC DNA]</scope>
    <source>
        <strain evidence="11">NST-5</strain>
    </source>
</reference>
<proteinExistence type="inferred from homology"/>
<evidence type="ECO:0000256" key="6">
    <source>
        <dbReference type="ARBA" id="ARBA00023065"/>
    </source>
</evidence>
<feature type="transmembrane region" description="Helical" evidence="9">
    <location>
        <begin position="252"/>
        <end position="271"/>
    </location>
</feature>
<comment type="similarity">
    <text evidence="8">Belongs to the anion channel-forming bestrophin (TC 1.A.46) family.</text>
</comment>
<evidence type="ECO:0000256" key="5">
    <source>
        <dbReference type="ARBA" id="ARBA00022989"/>
    </source>
</evidence>
<feature type="transmembrane region" description="Helical" evidence="9">
    <location>
        <begin position="228"/>
        <end position="246"/>
    </location>
</feature>
<evidence type="ECO:0008006" key="12">
    <source>
        <dbReference type="Google" id="ProtNLM"/>
    </source>
</evidence>
<dbReference type="Pfam" id="PF25539">
    <property type="entry name" value="Bestrophin_2"/>
    <property type="match status" value="1"/>
</dbReference>
<evidence type="ECO:0000256" key="8">
    <source>
        <dbReference type="ARBA" id="ARBA00034708"/>
    </source>
</evidence>
<comment type="caution">
    <text evidence="10">The sequence shown here is derived from an EMBL/GenBank/DDBJ whole genome shotgun (WGS) entry which is preliminary data.</text>
</comment>
<keyword evidence="3" id="KW-1003">Cell membrane</keyword>
<evidence type="ECO:0000256" key="2">
    <source>
        <dbReference type="ARBA" id="ARBA00022448"/>
    </source>
</evidence>